<keyword evidence="3" id="KW-0805">Transcription regulation</keyword>
<evidence type="ECO:0000256" key="7">
    <source>
        <dbReference type="SAM" id="MobiDB-lite"/>
    </source>
</evidence>
<sequence length="723" mass="81483">MKRSRAACTTCHRRKVKCDAHDVGLPCSNCRQAVRKDCQIHQKRKRVSRSAHSKALRTEKDAFDGFSINTPNETLATTSPAGNITVASSSAPQLAITHDEDQGSSRSTPASTNLAWADIHAEEDGEYIYKRHFVEFIDQPELVDRPIDSKARMTFIGTDVSNTNFLVQHQFGTHVRTTDVFHYPTNRIARRMGSHGPADRLPLDAFQLPQKARVDKLLDVYFRHVNPGFPVVDEQIFMQQYRAKDSLNPPSLLLLHAILVVGAHVLYGDDQEKRNSTKAAYFRRAKILFDAGFERNRDTVVQAALLLTWHTDGVEDVVANAWFWLGVAVRTAMGLGMHCDADGSTLVPHNKRMWRRVWWLLFQSDVWVAVQYGRPQSIHLEDSSVQTLKSSDFAHCGDDVKPEYVIQMTQLSIIVSEAIRARFRAVSAESRRAALQQTDERLASWALRLPQQLHLHSTSGSTIWTANLHLHYNMALILLHRSQPHSNPENDTVRKQYDENTEICVAAAATIQSLFQNICEADSLKCLWMSTINCIFTALIQLSAEIRLSNPLLAISALRRYDSALVSLKKLARYWPNAQSILHFFEKSVRMNATAHESGAGHVLPAYTKARPELSVNSPVVGTVDAHKSPTALEAKKPYRDDARETCSVREGSARNLYSPALQSSGPFDGGQRVSNRIGATDGNECDVMMRNSTEERVDGWKEWQNQHWHTPEFSDDFSLFTF</sequence>
<dbReference type="VEuPathDB" id="FungiDB:jhhlp_005465"/>
<keyword evidence="2" id="KW-0862">Zinc</keyword>
<feature type="domain" description="Zn(2)-C6 fungal-type" evidence="8">
    <location>
        <begin position="7"/>
        <end position="40"/>
    </location>
</feature>
<keyword evidence="10" id="KW-1185">Reference proteome</keyword>
<evidence type="ECO:0000313" key="10">
    <source>
        <dbReference type="Proteomes" id="UP000233524"/>
    </source>
</evidence>
<dbReference type="PROSITE" id="PS50048">
    <property type="entry name" value="ZN2_CY6_FUNGAL_2"/>
    <property type="match status" value="1"/>
</dbReference>
<dbReference type="Gene3D" id="4.10.240.10">
    <property type="entry name" value="Zn(2)-C6 fungal-type DNA-binding domain"/>
    <property type="match status" value="1"/>
</dbReference>
<dbReference type="PANTHER" id="PTHR47171:SF4">
    <property type="entry name" value="ACETAMIDASE REGULATORY PROTEIN"/>
    <property type="match status" value="1"/>
</dbReference>
<dbReference type="OrthoDB" id="4236860at2759"/>
<dbReference type="GO" id="GO:0008270">
    <property type="term" value="F:zinc ion binding"/>
    <property type="evidence" value="ECO:0007669"/>
    <property type="project" value="InterPro"/>
</dbReference>
<protein>
    <recommendedName>
        <fullName evidence="8">Zn(2)-C6 fungal-type domain-containing protein</fullName>
    </recommendedName>
</protein>
<dbReference type="InterPro" id="IPR001138">
    <property type="entry name" value="Zn2Cys6_DnaBD"/>
</dbReference>
<dbReference type="InterPro" id="IPR007219">
    <property type="entry name" value="XnlR_reg_dom"/>
</dbReference>
<dbReference type="CDD" id="cd00067">
    <property type="entry name" value="GAL4"/>
    <property type="match status" value="1"/>
</dbReference>
<accession>A0A2N3N6X6</accession>
<dbReference type="Proteomes" id="UP000233524">
    <property type="component" value="Unassembled WGS sequence"/>
</dbReference>
<keyword evidence="5" id="KW-0804">Transcription</keyword>
<dbReference type="PROSITE" id="PS00463">
    <property type="entry name" value="ZN2_CY6_FUNGAL_1"/>
    <property type="match status" value="1"/>
</dbReference>
<dbReference type="PANTHER" id="PTHR47171">
    <property type="entry name" value="FARA-RELATED"/>
    <property type="match status" value="1"/>
</dbReference>
<dbReference type="InterPro" id="IPR036864">
    <property type="entry name" value="Zn2-C6_fun-type_DNA-bd_sf"/>
</dbReference>
<comment type="caution">
    <text evidence="9">The sequence shown here is derived from an EMBL/GenBank/DDBJ whole genome shotgun (WGS) entry which is preliminary data.</text>
</comment>
<evidence type="ECO:0000256" key="2">
    <source>
        <dbReference type="ARBA" id="ARBA00022833"/>
    </source>
</evidence>
<keyword evidence="4" id="KW-0238">DNA-binding</keyword>
<dbReference type="InParanoid" id="A0A2N3N6X6"/>
<evidence type="ECO:0000256" key="4">
    <source>
        <dbReference type="ARBA" id="ARBA00023125"/>
    </source>
</evidence>
<reference evidence="9 10" key="1">
    <citation type="journal article" date="2017" name="G3 (Bethesda)">
        <title>First Draft Genome Sequence of the Pathogenic Fungus Lomentospora prolificans (Formerly Scedosporium prolificans).</title>
        <authorList>
            <person name="Luo R."/>
            <person name="Zimin A."/>
            <person name="Workman R."/>
            <person name="Fan Y."/>
            <person name="Pertea G."/>
            <person name="Grossman N."/>
            <person name="Wear M.P."/>
            <person name="Jia B."/>
            <person name="Miller H."/>
            <person name="Casadevall A."/>
            <person name="Timp W."/>
            <person name="Zhang S.X."/>
            <person name="Salzberg S.L."/>
        </authorList>
    </citation>
    <scope>NUCLEOTIDE SEQUENCE [LARGE SCALE GENOMIC DNA]</scope>
    <source>
        <strain evidence="9 10">JHH-5317</strain>
    </source>
</reference>
<evidence type="ECO:0000256" key="6">
    <source>
        <dbReference type="ARBA" id="ARBA00023242"/>
    </source>
</evidence>
<keyword evidence="6" id="KW-0539">Nucleus</keyword>
<dbReference type="Pfam" id="PF00172">
    <property type="entry name" value="Zn_clus"/>
    <property type="match status" value="1"/>
</dbReference>
<dbReference type="GO" id="GO:0000981">
    <property type="term" value="F:DNA-binding transcription factor activity, RNA polymerase II-specific"/>
    <property type="evidence" value="ECO:0007669"/>
    <property type="project" value="InterPro"/>
</dbReference>
<keyword evidence="1" id="KW-0479">Metal-binding</keyword>
<dbReference type="InterPro" id="IPR052073">
    <property type="entry name" value="Amide_Lactam_Regulators"/>
</dbReference>
<dbReference type="SMART" id="SM00066">
    <property type="entry name" value="GAL4"/>
    <property type="match status" value="1"/>
</dbReference>
<feature type="region of interest" description="Disordered" evidence="7">
    <location>
        <begin position="660"/>
        <end position="682"/>
    </location>
</feature>
<name>A0A2N3N6X6_9PEZI</name>
<dbReference type="CDD" id="cd12148">
    <property type="entry name" value="fungal_TF_MHR"/>
    <property type="match status" value="1"/>
</dbReference>
<dbReference type="Pfam" id="PF04082">
    <property type="entry name" value="Fungal_trans"/>
    <property type="match status" value="1"/>
</dbReference>
<dbReference type="EMBL" id="NLAX01000700">
    <property type="protein sequence ID" value="PKS08189.1"/>
    <property type="molecule type" value="Genomic_DNA"/>
</dbReference>
<dbReference type="GO" id="GO:0006351">
    <property type="term" value="P:DNA-templated transcription"/>
    <property type="evidence" value="ECO:0007669"/>
    <property type="project" value="InterPro"/>
</dbReference>
<evidence type="ECO:0000256" key="3">
    <source>
        <dbReference type="ARBA" id="ARBA00023015"/>
    </source>
</evidence>
<dbReference type="STRING" id="41688.A0A2N3N6X6"/>
<organism evidence="9 10">
    <name type="scientific">Lomentospora prolificans</name>
    <dbReference type="NCBI Taxonomy" id="41688"/>
    <lineage>
        <taxon>Eukaryota</taxon>
        <taxon>Fungi</taxon>
        <taxon>Dikarya</taxon>
        <taxon>Ascomycota</taxon>
        <taxon>Pezizomycotina</taxon>
        <taxon>Sordariomycetes</taxon>
        <taxon>Hypocreomycetidae</taxon>
        <taxon>Microascales</taxon>
        <taxon>Microascaceae</taxon>
        <taxon>Lomentospora</taxon>
    </lineage>
</organism>
<evidence type="ECO:0000256" key="5">
    <source>
        <dbReference type="ARBA" id="ARBA00023163"/>
    </source>
</evidence>
<proteinExistence type="predicted"/>
<gene>
    <name evidence="9" type="ORF">jhhlp_005465</name>
</gene>
<evidence type="ECO:0000313" key="9">
    <source>
        <dbReference type="EMBL" id="PKS08189.1"/>
    </source>
</evidence>
<dbReference type="AlphaFoldDB" id="A0A2N3N6X6"/>
<dbReference type="GO" id="GO:0003677">
    <property type="term" value="F:DNA binding"/>
    <property type="evidence" value="ECO:0007669"/>
    <property type="project" value="UniProtKB-KW"/>
</dbReference>
<evidence type="ECO:0000259" key="8">
    <source>
        <dbReference type="PROSITE" id="PS50048"/>
    </source>
</evidence>
<evidence type="ECO:0000256" key="1">
    <source>
        <dbReference type="ARBA" id="ARBA00022723"/>
    </source>
</evidence>
<dbReference type="SUPFAM" id="SSF57701">
    <property type="entry name" value="Zn2/Cys6 DNA-binding domain"/>
    <property type="match status" value="1"/>
</dbReference>
<dbReference type="SMART" id="SM00906">
    <property type="entry name" value="Fungal_trans"/>
    <property type="match status" value="1"/>
</dbReference>